<feature type="domain" description="Cadherin" evidence="6">
    <location>
        <begin position="358"/>
        <end position="465"/>
    </location>
</feature>
<dbReference type="CDD" id="cd11304">
    <property type="entry name" value="Cadherin_repeat"/>
    <property type="match status" value="7"/>
</dbReference>
<dbReference type="GO" id="GO:0016342">
    <property type="term" value="C:catenin complex"/>
    <property type="evidence" value="ECO:0007669"/>
    <property type="project" value="TreeGrafter"/>
</dbReference>
<dbReference type="GO" id="GO:0007156">
    <property type="term" value="P:homophilic cell adhesion via plasma membrane adhesion molecules"/>
    <property type="evidence" value="ECO:0007669"/>
    <property type="project" value="InterPro"/>
</dbReference>
<dbReference type="GO" id="GO:0008013">
    <property type="term" value="F:beta-catenin binding"/>
    <property type="evidence" value="ECO:0007669"/>
    <property type="project" value="TreeGrafter"/>
</dbReference>
<dbReference type="GO" id="GO:0005509">
    <property type="term" value="F:calcium ion binding"/>
    <property type="evidence" value="ECO:0007669"/>
    <property type="project" value="UniProtKB-UniRule"/>
</dbReference>
<reference evidence="7" key="2">
    <citation type="journal article" date="2021" name="Genome Biol. Evol.">
        <title>Developing a high-quality reference genome for a parasitic bivalve with doubly uniparental inheritance (Bivalvia: Unionida).</title>
        <authorList>
            <person name="Smith C.H."/>
        </authorList>
    </citation>
    <scope>NUCLEOTIDE SEQUENCE</scope>
    <source>
        <strain evidence="7">CHS0354</strain>
        <tissue evidence="7">Mantle</tissue>
    </source>
</reference>
<dbReference type="PROSITE" id="PS50268">
    <property type="entry name" value="CADHERIN_2"/>
    <property type="match status" value="8"/>
</dbReference>
<keyword evidence="8" id="KW-1185">Reference proteome</keyword>
<evidence type="ECO:0000256" key="2">
    <source>
        <dbReference type="ARBA" id="ARBA00022737"/>
    </source>
</evidence>
<feature type="domain" description="Cadherin" evidence="6">
    <location>
        <begin position="41"/>
        <end position="146"/>
    </location>
</feature>
<proteinExistence type="predicted"/>
<protein>
    <recommendedName>
        <fullName evidence="6">Cadherin domain-containing protein</fullName>
    </recommendedName>
</protein>
<dbReference type="AlphaFoldDB" id="A0AAE0S300"/>
<dbReference type="Gene3D" id="2.60.40.60">
    <property type="entry name" value="Cadherins"/>
    <property type="match status" value="8"/>
</dbReference>
<reference evidence="7" key="3">
    <citation type="submission" date="2023-05" db="EMBL/GenBank/DDBJ databases">
        <authorList>
            <person name="Smith C.H."/>
        </authorList>
    </citation>
    <scope>NUCLEOTIDE SEQUENCE</scope>
    <source>
        <strain evidence="7">CHS0354</strain>
        <tissue evidence="7">Mantle</tissue>
    </source>
</reference>
<dbReference type="EMBL" id="JAEAOA010001118">
    <property type="protein sequence ID" value="KAK3584482.1"/>
    <property type="molecule type" value="Genomic_DNA"/>
</dbReference>
<keyword evidence="3 5" id="KW-0106">Calcium</keyword>
<dbReference type="Pfam" id="PF00028">
    <property type="entry name" value="Cadherin"/>
    <property type="match status" value="5"/>
</dbReference>
<organism evidence="7 8">
    <name type="scientific">Potamilus streckersoni</name>
    <dbReference type="NCBI Taxonomy" id="2493646"/>
    <lineage>
        <taxon>Eukaryota</taxon>
        <taxon>Metazoa</taxon>
        <taxon>Spiralia</taxon>
        <taxon>Lophotrochozoa</taxon>
        <taxon>Mollusca</taxon>
        <taxon>Bivalvia</taxon>
        <taxon>Autobranchia</taxon>
        <taxon>Heteroconchia</taxon>
        <taxon>Palaeoheterodonta</taxon>
        <taxon>Unionida</taxon>
        <taxon>Unionoidea</taxon>
        <taxon>Unionidae</taxon>
        <taxon>Ambleminae</taxon>
        <taxon>Lampsilini</taxon>
        <taxon>Potamilus</taxon>
    </lineage>
</organism>
<evidence type="ECO:0000256" key="4">
    <source>
        <dbReference type="ARBA" id="ARBA00023136"/>
    </source>
</evidence>
<evidence type="ECO:0000313" key="7">
    <source>
        <dbReference type="EMBL" id="KAK3584482.1"/>
    </source>
</evidence>
<dbReference type="SUPFAM" id="SSF49313">
    <property type="entry name" value="Cadherin-like"/>
    <property type="match status" value="8"/>
</dbReference>
<dbReference type="SMART" id="SM00112">
    <property type="entry name" value="CA"/>
    <property type="match status" value="6"/>
</dbReference>
<name>A0AAE0S300_9BIVA</name>
<dbReference type="PANTHER" id="PTHR24027">
    <property type="entry name" value="CADHERIN-23"/>
    <property type="match status" value="1"/>
</dbReference>
<comment type="caution">
    <text evidence="7">The sequence shown here is derived from an EMBL/GenBank/DDBJ whole genome shotgun (WGS) entry which is preliminary data.</text>
</comment>
<accession>A0AAE0S300</accession>
<dbReference type="PRINTS" id="PR00205">
    <property type="entry name" value="CADHERIN"/>
</dbReference>
<keyword evidence="4" id="KW-0472">Membrane</keyword>
<dbReference type="PANTHER" id="PTHR24027:SF438">
    <property type="entry name" value="CADHERIN 23"/>
    <property type="match status" value="1"/>
</dbReference>
<evidence type="ECO:0000256" key="1">
    <source>
        <dbReference type="ARBA" id="ARBA00004370"/>
    </source>
</evidence>
<evidence type="ECO:0000313" key="8">
    <source>
        <dbReference type="Proteomes" id="UP001195483"/>
    </source>
</evidence>
<dbReference type="InterPro" id="IPR015919">
    <property type="entry name" value="Cadherin-like_sf"/>
</dbReference>
<feature type="domain" description="Cadherin" evidence="6">
    <location>
        <begin position="252"/>
        <end position="357"/>
    </location>
</feature>
<feature type="domain" description="Cadherin" evidence="6">
    <location>
        <begin position="577"/>
        <end position="683"/>
    </location>
</feature>
<dbReference type="InterPro" id="IPR039808">
    <property type="entry name" value="Cadherin"/>
</dbReference>
<dbReference type="GO" id="GO:0045296">
    <property type="term" value="F:cadherin binding"/>
    <property type="evidence" value="ECO:0007669"/>
    <property type="project" value="TreeGrafter"/>
</dbReference>
<feature type="domain" description="Cadherin" evidence="6">
    <location>
        <begin position="466"/>
        <end position="576"/>
    </location>
</feature>
<sequence>MCLLRQLIVEATRTFTTGPQTATTTVEITVTRNINGPFFLQTGGYITTVLEGLALGSEVIQLSASDNDALDVLRYSIVNTAVSPNATDFFYMGLASGLISLKKVLTTTSINRFEFTAIVSDQSLPERTAQASVIVNVRRSTLFPQFQNLPYITQISVNVLPGQRVYTFVSATDADLQGTIRYESTYNYFAAPYYFRVDPDNGDVILQNRLNTDTSLTYVLGVKAYDTVYPNQVTFTNVTININRNPNAPMFNPSFYARTIAEDYTIGISLVDVDVSDADGQNVFCSVLSFIPPAAVNYFGLNTYTCRITVIKSLLDLGLGSVQIIVTGADNGLPSRSSFNQAVVNISIIRNENDPVFIGTPYQTTIPETAAIDGSTILRVTALDPDSVSGQTGITGYRLIGDDNIGQYFNFNGTTGAFTLKSDLTTDSVISYTGRVVAYDTGSPPRSATVLARIFITRNLRRPIFQQASYNQTILETQNTRTSIMTVVAIDNDRIAPYNRVTYQIQTSNQDIFTYFELNSATGEISVRVPLYNDISKTSSYTFSVQAFDGGSPPLIDVQDARVTINVIRNLFTPVFQNASYSVTVLFTIATQVSVIDVLAIDQDSQNPYNVVTYSILSDPVIQNRFTINPSTGRISTGFQTLTADTATSYIIRVVARDGGTPSLSATSSVIVYVQHNQNSPQFLVQNYTSTVYETQDLGVSILQLVARDLDISFKFSGSNRHALDLALIPNAFSQAPYNTLVFNMVGSSQAREYFDVNVNTGVLSVKKSLTLMANVFTVVVEVSLRDADPVSPQSSPVNAFVIITIIRNQNTPYFINQPYTASLNENVNIGYTIMDVTARDDDGPGTPFGQIRYSIIGDDLAPRIFSINEISGRITVFSSLTQQSAEIFQVNGMKYTRNANPQVNGMKYTRNANTQVNGMKYTRNANTQVNGMKYTRNANTQVNGMKYTRNANDGDHDDAYGCERCEIIIQQNPSNIKLVHGM</sequence>
<reference evidence="7" key="1">
    <citation type="journal article" date="2021" name="Genome Biol. Evol.">
        <title>A High-Quality Reference Genome for a Parasitic Bivalve with Doubly Uniparental Inheritance (Bivalvia: Unionida).</title>
        <authorList>
            <person name="Smith C.H."/>
        </authorList>
    </citation>
    <scope>NUCLEOTIDE SEQUENCE</scope>
    <source>
        <strain evidence="7">CHS0354</strain>
    </source>
</reference>
<feature type="domain" description="Cadherin" evidence="6">
    <location>
        <begin position="684"/>
        <end position="815"/>
    </location>
</feature>
<feature type="domain" description="Cadherin" evidence="6">
    <location>
        <begin position="147"/>
        <end position="255"/>
    </location>
</feature>
<evidence type="ECO:0000259" key="6">
    <source>
        <dbReference type="PROSITE" id="PS50268"/>
    </source>
</evidence>
<dbReference type="InterPro" id="IPR002126">
    <property type="entry name" value="Cadherin-like_dom"/>
</dbReference>
<dbReference type="Proteomes" id="UP001195483">
    <property type="component" value="Unassembled WGS sequence"/>
</dbReference>
<keyword evidence="2" id="KW-0677">Repeat</keyword>
<evidence type="ECO:0000256" key="5">
    <source>
        <dbReference type="PROSITE-ProRule" id="PRU00043"/>
    </source>
</evidence>
<comment type="subcellular location">
    <subcellularLocation>
        <location evidence="1">Membrane</location>
    </subcellularLocation>
</comment>
<gene>
    <name evidence="7" type="ORF">CHS0354_018067</name>
</gene>
<evidence type="ECO:0000256" key="3">
    <source>
        <dbReference type="ARBA" id="ARBA00022837"/>
    </source>
</evidence>
<feature type="domain" description="Cadherin" evidence="6">
    <location>
        <begin position="816"/>
        <end position="891"/>
    </location>
</feature>
<dbReference type="GO" id="GO:0016477">
    <property type="term" value="P:cell migration"/>
    <property type="evidence" value="ECO:0007669"/>
    <property type="project" value="TreeGrafter"/>
</dbReference>